<dbReference type="EMBL" id="FXAG01000008">
    <property type="protein sequence ID" value="SMF19693.1"/>
    <property type="molecule type" value="Genomic_DNA"/>
</dbReference>
<keyword evidence="5 8" id="KW-1133">Transmembrane helix</keyword>
<sequence>MNFQRGRHREEPEINFIPLIDLLLVILIFLMVTTTYSRYSELKINLPAAQGTAQAEKSNEIDVAVSPAGEMMVGEVKLPAGDRDGLVARLKDLAAGKHGAVVVINADAKASHQSVVGVMEAARLAGLTQLTFATQLPSDARP</sequence>
<dbReference type="RefSeq" id="WP_085276095.1">
    <property type="nucleotide sequence ID" value="NZ_FXAG01000008.1"/>
</dbReference>
<proteinExistence type="inferred from homology"/>
<keyword evidence="7" id="KW-0653">Protein transport</keyword>
<protein>
    <submittedName>
        <fullName evidence="9">Biopolymer transport protein ExbD</fullName>
    </submittedName>
</protein>
<evidence type="ECO:0000256" key="8">
    <source>
        <dbReference type="SAM" id="Phobius"/>
    </source>
</evidence>
<evidence type="ECO:0000313" key="10">
    <source>
        <dbReference type="Proteomes" id="UP000192920"/>
    </source>
</evidence>
<keyword evidence="10" id="KW-1185">Reference proteome</keyword>
<keyword evidence="3" id="KW-1003">Cell membrane</keyword>
<organism evidence="9 10">
    <name type="scientific">Pseudogulbenkiania subflava DSM 22618</name>
    <dbReference type="NCBI Taxonomy" id="1123014"/>
    <lineage>
        <taxon>Bacteria</taxon>
        <taxon>Pseudomonadati</taxon>
        <taxon>Pseudomonadota</taxon>
        <taxon>Betaproteobacteria</taxon>
        <taxon>Neisseriales</taxon>
        <taxon>Chromobacteriaceae</taxon>
        <taxon>Pseudogulbenkiania</taxon>
    </lineage>
</organism>
<evidence type="ECO:0000256" key="4">
    <source>
        <dbReference type="ARBA" id="ARBA00022692"/>
    </source>
</evidence>
<dbReference type="STRING" id="1123014.SAMN02745746_01810"/>
<feature type="transmembrane region" description="Helical" evidence="8">
    <location>
        <begin position="16"/>
        <end position="36"/>
    </location>
</feature>
<evidence type="ECO:0000256" key="5">
    <source>
        <dbReference type="ARBA" id="ARBA00022989"/>
    </source>
</evidence>
<comment type="similarity">
    <text evidence="2 7">Belongs to the ExbD/TolR family.</text>
</comment>
<name>A0A1Y6BME1_9NEIS</name>
<dbReference type="Pfam" id="PF02472">
    <property type="entry name" value="ExbD"/>
    <property type="match status" value="1"/>
</dbReference>
<dbReference type="GO" id="GO:0015031">
    <property type="term" value="P:protein transport"/>
    <property type="evidence" value="ECO:0007669"/>
    <property type="project" value="UniProtKB-KW"/>
</dbReference>
<keyword evidence="4 7" id="KW-0812">Transmembrane</keyword>
<evidence type="ECO:0000313" key="9">
    <source>
        <dbReference type="EMBL" id="SMF19693.1"/>
    </source>
</evidence>
<evidence type="ECO:0000256" key="7">
    <source>
        <dbReference type="RuleBase" id="RU003879"/>
    </source>
</evidence>
<reference evidence="10" key="1">
    <citation type="submission" date="2017-04" db="EMBL/GenBank/DDBJ databases">
        <authorList>
            <person name="Varghese N."/>
            <person name="Submissions S."/>
        </authorList>
    </citation>
    <scope>NUCLEOTIDE SEQUENCE [LARGE SCALE GENOMIC DNA]</scope>
    <source>
        <strain evidence="10">DSM 22618</strain>
    </source>
</reference>
<evidence type="ECO:0000256" key="1">
    <source>
        <dbReference type="ARBA" id="ARBA00004162"/>
    </source>
</evidence>
<dbReference type="GO" id="GO:0005886">
    <property type="term" value="C:plasma membrane"/>
    <property type="evidence" value="ECO:0007669"/>
    <property type="project" value="UniProtKB-SubCell"/>
</dbReference>
<accession>A0A1Y6BME1</accession>
<gene>
    <name evidence="9" type="ORF">SAMN02745746_01810</name>
</gene>
<dbReference type="InterPro" id="IPR003400">
    <property type="entry name" value="ExbD"/>
</dbReference>
<keyword evidence="7" id="KW-0813">Transport</keyword>
<dbReference type="Gene3D" id="3.30.420.270">
    <property type="match status" value="1"/>
</dbReference>
<dbReference type="AlphaFoldDB" id="A0A1Y6BME1"/>
<dbReference type="PANTHER" id="PTHR30558">
    <property type="entry name" value="EXBD MEMBRANE COMPONENT OF PMF-DRIVEN MACROMOLECULE IMPORT SYSTEM"/>
    <property type="match status" value="1"/>
</dbReference>
<dbReference type="GO" id="GO:0022857">
    <property type="term" value="F:transmembrane transporter activity"/>
    <property type="evidence" value="ECO:0007669"/>
    <property type="project" value="InterPro"/>
</dbReference>
<evidence type="ECO:0000256" key="2">
    <source>
        <dbReference type="ARBA" id="ARBA00005811"/>
    </source>
</evidence>
<dbReference type="Proteomes" id="UP000192920">
    <property type="component" value="Unassembled WGS sequence"/>
</dbReference>
<comment type="subcellular location">
    <subcellularLocation>
        <location evidence="1">Cell membrane</location>
        <topology evidence="1">Single-pass membrane protein</topology>
    </subcellularLocation>
    <subcellularLocation>
        <location evidence="7">Cell membrane</location>
        <topology evidence="7">Single-pass type II membrane protein</topology>
    </subcellularLocation>
</comment>
<evidence type="ECO:0000256" key="3">
    <source>
        <dbReference type="ARBA" id="ARBA00022475"/>
    </source>
</evidence>
<keyword evidence="6 8" id="KW-0472">Membrane</keyword>
<dbReference type="PANTHER" id="PTHR30558:SF3">
    <property type="entry name" value="BIOPOLYMER TRANSPORT PROTEIN EXBD-RELATED"/>
    <property type="match status" value="1"/>
</dbReference>
<evidence type="ECO:0000256" key="6">
    <source>
        <dbReference type="ARBA" id="ARBA00023136"/>
    </source>
</evidence>